<keyword evidence="1" id="KW-0812">Transmembrane</keyword>
<keyword evidence="4" id="KW-1185">Reference proteome</keyword>
<proteinExistence type="predicted"/>
<organism evidence="3 4">
    <name type="scientific">Brasilonema octagenarum UFV-OR1</name>
    <dbReference type="NCBI Taxonomy" id="417115"/>
    <lineage>
        <taxon>Bacteria</taxon>
        <taxon>Bacillati</taxon>
        <taxon>Cyanobacteriota</taxon>
        <taxon>Cyanophyceae</taxon>
        <taxon>Nostocales</taxon>
        <taxon>Scytonemataceae</taxon>
        <taxon>Brasilonema</taxon>
        <taxon>Octagenarum group</taxon>
    </lineage>
</organism>
<gene>
    <name evidence="3" type="ORF">DP115_12180</name>
</gene>
<dbReference type="EMBL" id="QMEC01000038">
    <property type="protein sequence ID" value="NMF63483.1"/>
    <property type="molecule type" value="Genomic_DNA"/>
</dbReference>
<feature type="transmembrane region" description="Helical" evidence="1">
    <location>
        <begin position="48"/>
        <end position="64"/>
    </location>
</feature>
<sequence length="225" mass="25121">MDVPKAGMRIRQLAHERRSKALACFGGAFSLVVSPFLILLLISIPSRLGILVVLGCWVGAALLYQQGQKLWIKANQADQGAHGEEEVARLLKPLERQGWIIEYNVPLKRWGDADVFLCSPKSNYFVIDVKSNKGRIFFDGAMLKRGYGKQVHDFYGKNLLQAVKGQASALKDMKRVSFVQPIICFTQANLEKIKQNKQINGVYVVNAVNLLSLLTSAPKKLTKYS</sequence>
<dbReference type="Proteomes" id="UP000762253">
    <property type="component" value="Unassembled WGS sequence"/>
</dbReference>
<evidence type="ECO:0000256" key="1">
    <source>
        <dbReference type="SAM" id="Phobius"/>
    </source>
</evidence>
<name>A0ABX1M4P6_9CYAN</name>
<evidence type="ECO:0000313" key="4">
    <source>
        <dbReference type="Proteomes" id="UP000762253"/>
    </source>
</evidence>
<dbReference type="InterPro" id="IPR011528">
    <property type="entry name" value="NERD"/>
</dbReference>
<accession>A0ABX1M4P6</accession>
<evidence type="ECO:0000313" key="3">
    <source>
        <dbReference type="EMBL" id="NMF63483.1"/>
    </source>
</evidence>
<protein>
    <submittedName>
        <fullName evidence="3">NERD domain-containing protein</fullName>
    </submittedName>
</protein>
<reference evidence="3 4" key="1">
    <citation type="submission" date="2018-06" db="EMBL/GenBank/DDBJ databases">
        <title>Comparative genomics of Brasilonema spp. strains.</title>
        <authorList>
            <person name="Alvarenga D.O."/>
            <person name="Fiore M.F."/>
            <person name="Varani A.M."/>
        </authorList>
    </citation>
    <scope>NUCLEOTIDE SEQUENCE [LARGE SCALE GENOMIC DNA]</scope>
    <source>
        <strain evidence="3 4">UFV-OR1</strain>
    </source>
</reference>
<evidence type="ECO:0000259" key="2">
    <source>
        <dbReference type="Pfam" id="PF08378"/>
    </source>
</evidence>
<keyword evidence="1" id="KW-0472">Membrane</keyword>
<dbReference type="Pfam" id="PF08378">
    <property type="entry name" value="NERD"/>
    <property type="match status" value="1"/>
</dbReference>
<comment type="caution">
    <text evidence="3">The sequence shown here is derived from an EMBL/GenBank/DDBJ whole genome shotgun (WGS) entry which is preliminary data.</text>
</comment>
<keyword evidence="1" id="KW-1133">Transmembrane helix</keyword>
<feature type="domain" description="NERD" evidence="2">
    <location>
        <begin position="80"/>
        <end position="186"/>
    </location>
</feature>
<feature type="transmembrane region" description="Helical" evidence="1">
    <location>
        <begin position="21"/>
        <end position="42"/>
    </location>
</feature>